<dbReference type="Gramene" id="PGSC0003DMT400090727">
    <property type="protein sequence ID" value="PGSC0003DMT400090727"/>
    <property type="gene ID" value="PGSC0003DMG400040298"/>
</dbReference>
<dbReference type="PaxDb" id="4113-PGSC0003DMT400090727"/>
<dbReference type="InParanoid" id="M1DL18"/>
<accession>M1DL18</accession>
<dbReference type="AlphaFoldDB" id="M1DL18"/>
<sequence>MQEKQNADMQEPNSDVGTSAQGAQNRSKTDHTQRTQVSQTGNKVNNKGTCIDSMLQIPTIPIIPYLDGVIEVERGMDRGCQERQTNMQEGVSKGGNLSHVLHEGTHIDHSSDLRTSATTTGQQHSLNHQQAQYMTPPHNVPPDKMSEKCQVNKSPMIDEYAMDNSEDEIDGDNQSLKDLDEDDETSELLIRAFSPHHDKGLEDEIQQVAKTQGLSPRGIHHDRFHFKI</sequence>
<feature type="compositionally biased region" description="Polar residues" evidence="1">
    <location>
        <begin position="34"/>
        <end position="48"/>
    </location>
</feature>
<keyword evidence="3" id="KW-1185">Reference proteome</keyword>
<protein>
    <submittedName>
        <fullName evidence="2">Uncharacterized protein</fullName>
    </submittedName>
</protein>
<dbReference type="EnsemblPlants" id="PGSC0003DMT400090727">
    <property type="protein sequence ID" value="PGSC0003DMT400090727"/>
    <property type="gene ID" value="PGSC0003DMG400040298"/>
</dbReference>
<feature type="compositionally biased region" description="Polar residues" evidence="1">
    <location>
        <begin position="7"/>
        <end position="26"/>
    </location>
</feature>
<reference evidence="3" key="1">
    <citation type="journal article" date="2011" name="Nature">
        <title>Genome sequence and analysis of the tuber crop potato.</title>
        <authorList>
            <consortium name="The Potato Genome Sequencing Consortium"/>
        </authorList>
    </citation>
    <scope>NUCLEOTIDE SEQUENCE [LARGE SCALE GENOMIC DNA]</scope>
    <source>
        <strain evidence="3">cv. DM1-3 516 R44</strain>
    </source>
</reference>
<organism evidence="2 3">
    <name type="scientific">Solanum tuberosum</name>
    <name type="common">Potato</name>
    <dbReference type="NCBI Taxonomy" id="4113"/>
    <lineage>
        <taxon>Eukaryota</taxon>
        <taxon>Viridiplantae</taxon>
        <taxon>Streptophyta</taxon>
        <taxon>Embryophyta</taxon>
        <taxon>Tracheophyta</taxon>
        <taxon>Spermatophyta</taxon>
        <taxon>Magnoliopsida</taxon>
        <taxon>eudicotyledons</taxon>
        <taxon>Gunneridae</taxon>
        <taxon>Pentapetalae</taxon>
        <taxon>asterids</taxon>
        <taxon>lamiids</taxon>
        <taxon>Solanales</taxon>
        <taxon>Solanaceae</taxon>
        <taxon>Solanoideae</taxon>
        <taxon>Solaneae</taxon>
        <taxon>Solanum</taxon>
    </lineage>
</organism>
<reference evidence="2" key="2">
    <citation type="submission" date="2015-06" db="UniProtKB">
        <authorList>
            <consortium name="EnsemblPlants"/>
        </authorList>
    </citation>
    <scope>IDENTIFICATION</scope>
    <source>
        <strain evidence="2">DM1-3 516 R44</strain>
    </source>
</reference>
<evidence type="ECO:0000313" key="2">
    <source>
        <dbReference type="EnsemblPlants" id="PGSC0003DMT400090727"/>
    </source>
</evidence>
<evidence type="ECO:0000313" key="3">
    <source>
        <dbReference type="Proteomes" id="UP000011115"/>
    </source>
</evidence>
<dbReference type="Proteomes" id="UP000011115">
    <property type="component" value="Unassembled WGS sequence"/>
</dbReference>
<dbReference type="HOGENOM" id="CLU_1216559_0_0_1"/>
<name>M1DL18_SOLTU</name>
<evidence type="ECO:0000256" key="1">
    <source>
        <dbReference type="SAM" id="MobiDB-lite"/>
    </source>
</evidence>
<proteinExistence type="predicted"/>
<feature type="region of interest" description="Disordered" evidence="1">
    <location>
        <begin position="1"/>
        <end position="49"/>
    </location>
</feature>